<dbReference type="PANTHER" id="PTHR40743">
    <property type="entry name" value="NUCLEOTIDE-DIPHOSPHO-SUGAR TRANSFERASE CONTAINING PROTEIN"/>
    <property type="match status" value="1"/>
</dbReference>
<keyword evidence="1 4" id="KW-0808">Transferase</keyword>
<feature type="domain" description="Galactosyltransferase C-terminal" evidence="3">
    <location>
        <begin position="202"/>
        <end position="269"/>
    </location>
</feature>
<dbReference type="OrthoDB" id="6379099at2"/>
<evidence type="ECO:0000259" key="3">
    <source>
        <dbReference type="Pfam" id="PF02709"/>
    </source>
</evidence>
<dbReference type="InterPro" id="IPR027791">
    <property type="entry name" value="Galactosyl_T_C"/>
</dbReference>
<comment type="caution">
    <text evidence="4">The sequence shown here is derived from an EMBL/GenBank/DDBJ whole genome shotgun (WGS) entry which is preliminary data.</text>
</comment>
<dbReference type="EMBL" id="QRHA01000004">
    <property type="protein sequence ID" value="RDV26572.1"/>
    <property type="molecule type" value="Genomic_DNA"/>
</dbReference>
<dbReference type="Proteomes" id="UP000256561">
    <property type="component" value="Unassembled WGS sequence"/>
</dbReference>
<dbReference type="GO" id="GO:0016740">
    <property type="term" value="F:transferase activity"/>
    <property type="evidence" value="ECO:0007669"/>
    <property type="project" value="UniProtKB-KW"/>
</dbReference>
<dbReference type="Pfam" id="PF02709">
    <property type="entry name" value="Glyco_transf_7C"/>
    <property type="match status" value="1"/>
</dbReference>
<evidence type="ECO:0000259" key="2">
    <source>
        <dbReference type="Pfam" id="PF00535"/>
    </source>
</evidence>
<organism evidence="4 5">
    <name type="scientific">Alteromonas aestuariivivens</name>
    <dbReference type="NCBI Taxonomy" id="1938339"/>
    <lineage>
        <taxon>Bacteria</taxon>
        <taxon>Pseudomonadati</taxon>
        <taxon>Pseudomonadota</taxon>
        <taxon>Gammaproteobacteria</taxon>
        <taxon>Alteromonadales</taxon>
        <taxon>Alteromonadaceae</taxon>
        <taxon>Alteromonas/Salinimonas group</taxon>
        <taxon>Alteromonas</taxon>
    </lineage>
</organism>
<gene>
    <name evidence="4" type="ORF">DXV75_06140</name>
</gene>
<name>A0A3D8MAR3_9ALTE</name>
<dbReference type="Gene3D" id="3.90.550.10">
    <property type="entry name" value="Spore Coat Polysaccharide Biosynthesis Protein SpsA, Chain A"/>
    <property type="match status" value="1"/>
</dbReference>
<sequence>MQFWKLVGEARELALSEQLDAAKEVVQSAKVLAKQDTHNKEKKVSFLEHFCFLHELEDKPTSEAELSAEPICDTTSGIDLDSYVKQVGDGTSLVTCCMNRNENLVKAIPSWIACGDINEIVIVDWSSNEPVDKYLQTHGIQDPRIKVVRIDDQPRWILSYAFNIGFRAASYNKILKTDADIIVYPEFFDKNRLGKKTFIAGDWRIADEGQEHINGFFYVHREDLMNIKGFNEYITTYGWDDDDIYHRLADSGIRRKAVDVKTIYHIPHEDALRIGSLGKDKNQIDHLADLHSTPRFKIHTNRHIASIMPVWNRDRIFLPCTIVENKTGFLKVKKAGDSIHYVPQHIREQAEYLAELELTSWVAGLRTFDVPPPALKKLLQFKSYQAVDLLDVEIANYNSADNFQFSNNYVAIYIHPDTAKQNQRDITHFLARLANNLKAHNAGLVVRSDAYRDIENVIPLIENTTFVPGWRNIGNTYLSNIDQISLEDVLESKMCVELAPESVDFTNTTYPLFQALNLHPDHNKFFVDAQHGLGNRLRAIGSAAAIAKATGKQLVIVWEPDHHCDCRFEDLFAYDGEVIEKSFLERAKAEGDVFNYMEIEDGAEKGKPIEVSSTRYVYARAAYTFVHEASHWEAENEFIKALKPSQMVQELINPIDVDGYIAAHIRMEAGKGLDHNTYDSVENWTQEGHDQLHYWREKSHYSAFIKRIDELIKQDKDAKLFVATDLQDTYDIFQQYYGERLVYLKRDVFDRSKEQIIYALADVILLSKCKKLLGSTWSSFSEAAMRLSETFSEIEMSGRDF</sequence>
<dbReference type="Gene3D" id="3.40.50.11340">
    <property type="match status" value="1"/>
</dbReference>
<dbReference type="Gene3D" id="3.40.50.11350">
    <property type="match status" value="1"/>
</dbReference>
<dbReference type="AlphaFoldDB" id="A0A3D8MAR3"/>
<dbReference type="Pfam" id="PF00535">
    <property type="entry name" value="Glycos_transf_2"/>
    <property type="match status" value="1"/>
</dbReference>
<reference evidence="5" key="1">
    <citation type="submission" date="2018-08" db="EMBL/GenBank/DDBJ databases">
        <authorList>
            <person name="Zhang J."/>
            <person name="Du Z.-J."/>
        </authorList>
    </citation>
    <scope>NUCLEOTIDE SEQUENCE [LARGE SCALE GENOMIC DNA]</scope>
    <source>
        <strain evidence="5">KCTC 52655</strain>
    </source>
</reference>
<proteinExistence type="predicted"/>
<dbReference type="InterPro" id="IPR029044">
    <property type="entry name" value="Nucleotide-diphossugar_trans"/>
</dbReference>
<keyword evidence="5" id="KW-1185">Reference proteome</keyword>
<dbReference type="CDD" id="cd11296">
    <property type="entry name" value="O-FucT_like"/>
    <property type="match status" value="1"/>
</dbReference>
<dbReference type="PANTHER" id="PTHR40743:SF1">
    <property type="entry name" value="POSSIBLE GLYCOSYLTRANSFERASE"/>
    <property type="match status" value="1"/>
</dbReference>
<protein>
    <submittedName>
        <fullName evidence="4">Glycosyltransferase</fullName>
    </submittedName>
</protein>
<evidence type="ECO:0000313" key="4">
    <source>
        <dbReference type="EMBL" id="RDV26572.1"/>
    </source>
</evidence>
<evidence type="ECO:0000313" key="5">
    <source>
        <dbReference type="Proteomes" id="UP000256561"/>
    </source>
</evidence>
<evidence type="ECO:0000256" key="1">
    <source>
        <dbReference type="ARBA" id="ARBA00022679"/>
    </source>
</evidence>
<feature type="domain" description="Glycosyltransferase 2-like" evidence="2">
    <location>
        <begin position="92"/>
        <end position="188"/>
    </location>
</feature>
<dbReference type="SUPFAM" id="SSF53448">
    <property type="entry name" value="Nucleotide-diphospho-sugar transferases"/>
    <property type="match status" value="1"/>
</dbReference>
<dbReference type="RefSeq" id="WP_115592526.1">
    <property type="nucleotide sequence ID" value="NZ_QRHA01000004.1"/>
</dbReference>
<dbReference type="InterPro" id="IPR001173">
    <property type="entry name" value="Glyco_trans_2-like"/>
</dbReference>
<accession>A0A3D8MAR3</accession>